<accession>A0ACC1TCK4</accession>
<gene>
    <name evidence="1" type="ORF">NM688_g937</name>
</gene>
<dbReference type="Proteomes" id="UP001148662">
    <property type="component" value="Unassembled WGS sequence"/>
</dbReference>
<evidence type="ECO:0000313" key="1">
    <source>
        <dbReference type="EMBL" id="KAJ3558411.1"/>
    </source>
</evidence>
<protein>
    <submittedName>
        <fullName evidence="1">Uncharacterized protein</fullName>
    </submittedName>
</protein>
<reference evidence="1" key="1">
    <citation type="submission" date="2022-07" db="EMBL/GenBank/DDBJ databases">
        <title>Genome Sequence of Phlebia brevispora.</title>
        <authorList>
            <person name="Buettner E."/>
        </authorList>
    </citation>
    <scope>NUCLEOTIDE SEQUENCE</scope>
    <source>
        <strain evidence="1">MPL23</strain>
    </source>
</reference>
<proteinExistence type="predicted"/>
<evidence type="ECO:0000313" key="2">
    <source>
        <dbReference type="Proteomes" id="UP001148662"/>
    </source>
</evidence>
<organism evidence="1 2">
    <name type="scientific">Phlebia brevispora</name>
    <dbReference type="NCBI Taxonomy" id="194682"/>
    <lineage>
        <taxon>Eukaryota</taxon>
        <taxon>Fungi</taxon>
        <taxon>Dikarya</taxon>
        <taxon>Basidiomycota</taxon>
        <taxon>Agaricomycotina</taxon>
        <taxon>Agaricomycetes</taxon>
        <taxon>Polyporales</taxon>
        <taxon>Meruliaceae</taxon>
        <taxon>Phlebia</taxon>
    </lineage>
</organism>
<keyword evidence="2" id="KW-1185">Reference proteome</keyword>
<sequence length="517" mass="55265">MPSSDDDLYADEMGRQPSRHHSDRSRSRARNTVFRESSIGQSLANLNRSDSLAGTGSHYAGLGRSIAPSVSPSVITSRNTPVFSGDNAIESLERRLAQKELQITSLTDSYRDLVEQVIDIYNSIGDVQETLDKVHKRISQGTLGGRDTIPWYSMWETLALPPSLDVSDSVRNNLHFYKKANYSGTGGIPYMAAVTALTAQYFFLKDEYGNLVPAEYVKKICNWCGTFYNQLVYDLKGPLPKSWESHAPLGIRNEFVKLAEERFPQLALCEDHWKAKQLVIATYPGWHSKHPELRGMRDQELAAVNATQAADTTQQGPSTASTSKERKAGADKSRAETRPLRLEDPFTDLFTEPGTNNSGNPTSTGNTSTGGSISTGGNTSSGDNSLSGDRNTSGGPNSTNTANGYTSSNEGDDNGNGDTFQTVAVQSFRAGSGSANTRSTSGASVPAARTSDLGRPSTDGNISTGIDSGQRARSGSSPGSGDTQRVDRQDYTFAGSSASATTPAAGKKAEPASGNPV</sequence>
<comment type="caution">
    <text evidence="1">The sequence shown here is derived from an EMBL/GenBank/DDBJ whole genome shotgun (WGS) entry which is preliminary data.</text>
</comment>
<dbReference type="EMBL" id="JANHOG010000090">
    <property type="protein sequence ID" value="KAJ3558411.1"/>
    <property type="molecule type" value="Genomic_DNA"/>
</dbReference>
<name>A0ACC1TCK4_9APHY</name>